<dbReference type="Gene3D" id="3.40.50.1700">
    <property type="entry name" value="Glycoside hydrolase family 3 C-terminal domain"/>
    <property type="match status" value="1"/>
</dbReference>
<evidence type="ECO:0000256" key="2">
    <source>
        <dbReference type="ARBA" id="ARBA00005336"/>
    </source>
</evidence>
<evidence type="ECO:0000259" key="6">
    <source>
        <dbReference type="Pfam" id="PF00933"/>
    </source>
</evidence>
<dbReference type="GO" id="GO:0004563">
    <property type="term" value="F:beta-N-acetylhexosaminidase activity"/>
    <property type="evidence" value="ECO:0007669"/>
    <property type="project" value="UniProtKB-EC"/>
</dbReference>
<dbReference type="PROSITE" id="PS00775">
    <property type="entry name" value="GLYCOSYL_HYDROL_F3"/>
    <property type="match status" value="1"/>
</dbReference>
<dbReference type="InterPro" id="IPR001764">
    <property type="entry name" value="Glyco_hydro_3_N"/>
</dbReference>
<feature type="domain" description="Glycoside hydrolase family 3 N-terminal" evidence="6">
    <location>
        <begin position="63"/>
        <end position="407"/>
    </location>
</feature>
<gene>
    <name evidence="7" type="ORF">PYK22_01443</name>
</gene>
<reference evidence="7 8" key="1">
    <citation type="submission" date="2013-12" db="EMBL/GenBank/DDBJ databases">
        <authorList>
            <person name="Stott M."/>
        </authorList>
    </citation>
    <scope>NUCLEOTIDE SEQUENCE [LARGE SCALE GENOMIC DNA]</scope>
    <source>
        <strain evidence="7 8">K22</strain>
    </source>
</reference>
<comment type="similarity">
    <text evidence="2">Belongs to the glycosyl hydrolase 3 family.</text>
</comment>
<dbReference type="InterPro" id="IPR050226">
    <property type="entry name" value="NagZ_Beta-hexosaminidase"/>
</dbReference>
<name>A0A0B6WXI8_9BACT</name>
<evidence type="ECO:0000256" key="4">
    <source>
        <dbReference type="ARBA" id="ARBA00022801"/>
    </source>
</evidence>
<organism evidence="7 8">
    <name type="scientific">Pyrinomonas methylaliphatogenes</name>
    <dbReference type="NCBI Taxonomy" id="454194"/>
    <lineage>
        <taxon>Bacteria</taxon>
        <taxon>Pseudomonadati</taxon>
        <taxon>Acidobacteriota</taxon>
        <taxon>Blastocatellia</taxon>
        <taxon>Blastocatellales</taxon>
        <taxon>Pyrinomonadaceae</taxon>
        <taxon>Pyrinomonas</taxon>
    </lineage>
</organism>
<dbReference type="SUPFAM" id="SSF51445">
    <property type="entry name" value="(Trans)glycosidases"/>
    <property type="match status" value="1"/>
</dbReference>
<dbReference type="GO" id="GO:0005975">
    <property type="term" value="P:carbohydrate metabolic process"/>
    <property type="evidence" value="ECO:0007669"/>
    <property type="project" value="InterPro"/>
</dbReference>
<dbReference type="Proteomes" id="UP000031518">
    <property type="component" value="Unassembled WGS sequence"/>
</dbReference>
<sequence>MERNLERRFISILLLALIALPYQARSPVRAQGRALPPQIAPYPSHPSAAALRWADEQLRRMSLDEKIGQLIHIGVNATFLNQESEAFRALRRQVEENQIGGIILFRGPVYESVHLMNRMQSLARIPLLISADLEAGSGMRFEDATDFPWNMAVAATGDPDYARRQGEITAREARALGVQMIFAPVADVNNNAANPVINVRSYGEDPATVARFVAAFIEGAQRGGVIATAKHFPGHGDTAIDSHRGLPVINVGRQRLDEVELVPFRAAIRAGVGAIMTGHIGLPQLDPTAITPLPRERVLRPVYAEEGSEIVVEKATLPATLSPVITGRLLRGELGFRGLVVTDALDMSGLTLYFTQDEAAVRAIEAGADMLLKPADPDACIRGLREAVRTGRLSEKRIEESVRRILAAKYDLGLVQNRYAPLEAIDRLVASREAEQLAQEIAARAITLVRDEAKLLPLRDVRSARIFNLAVTNGEDRLWVARPFTTELGHLGARVETAALDDRSSEEEWRKALERAARADLIVVSLYGRIRSGQPNSASIPKAGESALRALLDGDRPVIGISFGNPYLLQNFPNLKTYLVAYGDMPCLQQAAARALLGVSDITGRLPISLPGLYARGTGIQWRKGEASNATSR</sequence>
<dbReference type="InterPro" id="IPR017853">
    <property type="entry name" value="GH"/>
</dbReference>
<evidence type="ECO:0000256" key="1">
    <source>
        <dbReference type="ARBA" id="ARBA00001231"/>
    </source>
</evidence>
<dbReference type="GO" id="GO:0009254">
    <property type="term" value="P:peptidoglycan turnover"/>
    <property type="evidence" value="ECO:0007669"/>
    <property type="project" value="TreeGrafter"/>
</dbReference>
<dbReference type="EC" id="3.2.1.52" evidence="3"/>
<dbReference type="InterPro" id="IPR036962">
    <property type="entry name" value="Glyco_hydro_3_N_sf"/>
</dbReference>
<dbReference type="InterPro" id="IPR036881">
    <property type="entry name" value="Glyco_hydro_3_C_sf"/>
</dbReference>
<dbReference type="OrthoDB" id="9805821at2"/>
<evidence type="ECO:0000313" key="7">
    <source>
        <dbReference type="EMBL" id="CDM65442.1"/>
    </source>
</evidence>
<dbReference type="SUPFAM" id="SSF52279">
    <property type="entry name" value="Beta-D-glucan exohydrolase, C-terminal domain"/>
    <property type="match status" value="1"/>
</dbReference>
<dbReference type="STRING" id="454194.PYK22_01443"/>
<dbReference type="InterPro" id="IPR019800">
    <property type="entry name" value="Glyco_hydro_3_AS"/>
</dbReference>
<evidence type="ECO:0000256" key="3">
    <source>
        <dbReference type="ARBA" id="ARBA00012663"/>
    </source>
</evidence>
<reference evidence="7 8" key="2">
    <citation type="submission" date="2015-01" db="EMBL/GenBank/DDBJ databases">
        <title>Complete genome sequence of Pyrinomonas methylaliphatogenes type strain K22T.</title>
        <authorList>
            <person name="Lee K.C.Y."/>
            <person name="Power J.F."/>
            <person name="Dunfield P.F."/>
            <person name="Morgan X.C."/>
            <person name="Huttenhower C."/>
            <person name="Stott M.B."/>
        </authorList>
    </citation>
    <scope>NUCLEOTIDE SEQUENCE [LARGE SCALE GENOMIC DNA]</scope>
    <source>
        <strain evidence="7 8">K22</strain>
    </source>
</reference>
<dbReference type="Gene3D" id="3.20.20.300">
    <property type="entry name" value="Glycoside hydrolase, family 3, N-terminal domain"/>
    <property type="match status" value="1"/>
</dbReference>
<keyword evidence="4 7" id="KW-0378">Hydrolase</keyword>
<evidence type="ECO:0000256" key="5">
    <source>
        <dbReference type="ARBA" id="ARBA00023295"/>
    </source>
</evidence>
<dbReference type="EMBL" id="CBXV010000005">
    <property type="protein sequence ID" value="CDM65442.1"/>
    <property type="molecule type" value="Genomic_DNA"/>
</dbReference>
<keyword evidence="8" id="KW-1185">Reference proteome</keyword>
<proteinExistence type="inferred from homology"/>
<comment type="catalytic activity">
    <reaction evidence="1">
        <text>Hydrolysis of terminal non-reducing N-acetyl-D-hexosamine residues in N-acetyl-beta-D-hexosaminides.</text>
        <dbReference type="EC" id="3.2.1.52"/>
    </reaction>
</comment>
<dbReference type="AlphaFoldDB" id="A0A0B6WXI8"/>
<dbReference type="Pfam" id="PF00933">
    <property type="entry name" value="Glyco_hydro_3"/>
    <property type="match status" value="1"/>
</dbReference>
<accession>A0A0B6WXI8</accession>
<evidence type="ECO:0000313" key="8">
    <source>
        <dbReference type="Proteomes" id="UP000031518"/>
    </source>
</evidence>
<keyword evidence="5 7" id="KW-0326">Glycosidase</keyword>
<dbReference type="PANTHER" id="PTHR30480:SF13">
    <property type="entry name" value="BETA-HEXOSAMINIDASE"/>
    <property type="match status" value="1"/>
</dbReference>
<protein>
    <recommendedName>
        <fullName evidence="3">beta-N-acetylhexosaminidase</fullName>
        <ecNumber evidence="3">3.2.1.52</ecNumber>
    </recommendedName>
</protein>
<dbReference type="PANTHER" id="PTHR30480">
    <property type="entry name" value="BETA-HEXOSAMINIDASE-RELATED"/>
    <property type="match status" value="1"/>
</dbReference>
<dbReference type="RefSeq" id="WP_060635443.1">
    <property type="nucleotide sequence ID" value="NZ_CBXV010000005.1"/>
</dbReference>